<evidence type="ECO:0000313" key="3">
    <source>
        <dbReference type="Proteomes" id="UP000752814"/>
    </source>
</evidence>
<organism evidence="2 3">
    <name type="scientific">Candidatus Methanomassiliicoccus intestinalis</name>
    <dbReference type="NCBI Taxonomy" id="1406512"/>
    <lineage>
        <taxon>Archaea</taxon>
        <taxon>Methanobacteriati</taxon>
        <taxon>Thermoplasmatota</taxon>
        <taxon>Thermoplasmata</taxon>
        <taxon>Methanomassiliicoccales</taxon>
        <taxon>Methanomassiliicoccaceae</taxon>
        <taxon>Methanomassiliicoccus</taxon>
    </lineage>
</organism>
<dbReference type="RefSeq" id="WP_020449243.1">
    <property type="nucleotide sequence ID" value="NZ_CAYAYA010000036.1"/>
</dbReference>
<dbReference type="Proteomes" id="UP000752814">
    <property type="component" value="Unassembled WGS sequence"/>
</dbReference>
<dbReference type="GeneID" id="41323777"/>
<name>A0A8J8TEC0_9ARCH</name>
<gene>
    <name evidence="2" type="ORF">A3207_02550</name>
</gene>
<dbReference type="Pfam" id="PF05763">
    <property type="entry name" value="DUF835"/>
    <property type="match status" value="1"/>
</dbReference>
<dbReference type="Gene3D" id="3.40.50.300">
    <property type="entry name" value="P-loop containing nucleotide triphosphate hydrolases"/>
    <property type="match status" value="1"/>
</dbReference>
<evidence type="ECO:0000313" key="2">
    <source>
        <dbReference type="EMBL" id="TQS82847.1"/>
    </source>
</evidence>
<reference evidence="2" key="1">
    <citation type="submission" date="2016-03" db="EMBL/GenBank/DDBJ databases">
        <authorList>
            <person name="Borrel G."/>
            <person name="Mccann A."/>
            <person name="O'Toole P.W."/>
        </authorList>
    </citation>
    <scope>NUCLEOTIDE SEQUENCE</scope>
    <source>
        <strain evidence="2">183</strain>
    </source>
</reference>
<sequence length="160" mass="18473">MIITCDRQVYLFEEEKAYNTNHLIRNELKNGRRILYISKMPIGVLKEQFDKDNNLIDLRSLSPRPESNCISPMNVDALMHTIQKFIEDGSDGIIVINGIEIMEKWMSFSKIKSTIEYVKKLALENGYSVIITQNPLVINSHRLLMLEDIADEVISKKSKD</sequence>
<dbReference type="EMBL" id="LVVT01000014">
    <property type="protein sequence ID" value="TQS82847.1"/>
    <property type="molecule type" value="Genomic_DNA"/>
</dbReference>
<protein>
    <recommendedName>
        <fullName evidence="1">DUF835 domain-containing protein</fullName>
    </recommendedName>
</protein>
<comment type="caution">
    <text evidence="2">The sequence shown here is derived from an EMBL/GenBank/DDBJ whole genome shotgun (WGS) entry which is preliminary data.</text>
</comment>
<proteinExistence type="predicted"/>
<accession>A0A8J8TEC0</accession>
<dbReference type="InterPro" id="IPR008553">
    <property type="entry name" value="DUF835"/>
</dbReference>
<dbReference type="AlphaFoldDB" id="A0A8J8TEC0"/>
<feature type="domain" description="DUF835" evidence="1">
    <location>
        <begin position="20"/>
        <end position="147"/>
    </location>
</feature>
<evidence type="ECO:0000259" key="1">
    <source>
        <dbReference type="Pfam" id="PF05763"/>
    </source>
</evidence>
<dbReference type="InterPro" id="IPR027417">
    <property type="entry name" value="P-loop_NTPase"/>
</dbReference>